<organism evidence="1 2">
    <name type="scientific">SAR92 clade bacterium H455</name>
    <dbReference type="NCBI Taxonomy" id="2974818"/>
    <lineage>
        <taxon>Bacteria</taxon>
        <taxon>Pseudomonadati</taxon>
        <taxon>Pseudomonadota</taxon>
        <taxon>Gammaproteobacteria</taxon>
        <taxon>Cellvibrionales</taxon>
        <taxon>Porticoccaceae</taxon>
        <taxon>SAR92 clade</taxon>
    </lineage>
</organism>
<accession>A0ABY5TPF9</accession>
<gene>
    <name evidence="1" type="ORF">NYF23_09205</name>
</gene>
<evidence type="ECO:0008006" key="3">
    <source>
        <dbReference type="Google" id="ProtNLM"/>
    </source>
</evidence>
<protein>
    <recommendedName>
        <fullName evidence="3">PLD phosphodiesterase domain-containing protein</fullName>
    </recommendedName>
</protein>
<proteinExistence type="predicted"/>
<sequence length="256" mass="29071">MTDQIQRMMKRLEGDGPIEKHILLLKLTEALESAPEFGDKAVMDTSSPQRQWLSKVGALLSRLGIDKKVNFKSSFTTLVQYWPYAIVQIQGQVLDAIEEIKLELELEDRSDIGSAYAPGDVYRFFADLKDVINSAEFEVMIVDPYFNGEAFDAYLSSANPELDIKILADRYSKDISNYAEKHKTQYGTGIELRRSKELHDRIIFIDQDVAWIMGGSIKDAGKKATYLIPLQTPLALAKKEIYQQIWSKSKEVEHSA</sequence>
<dbReference type="SUPFAM" id="SSF56024">
    <property type="entry name" value="Phospholipase D/nuclease"/>
    <property type="match status" value="1"/>
</dbReference>
<dbReference type="Proteomes" id="UP001059934">
    <property type="component" value="Chromosome"/>
</dbReference>
<reference evidence="1" key="1">
    <citation type="submission" date="2022-08" db="EMBL/GenBank/DDBJ databases">
        <title>Catabolic pathway analysis in culturable SAR92 clade bacteria reveals their overlooked roles in DMSP degradation in coastal seas.</title>
        <authorList>
            <person name="He X."/>
            <person name="Zhang X."/>
            <person name="Zhang Y."/>
        </authorList>
    </citation>
    <scope>NUCLEOTIDE SEQUENCE</scope>
    <source>
        <strain evidence="1">H455</strain>
    </source>
</reference>
<name>A0ABY5TPF9_9GAMM</name>
<dbReference type="EMBL" id="CP103416">
    <property type="protein sequence ID" value="UVW34198.1"/>
    <property type="molecule type" value="Genomic_DNA"/>
</dbReference>
<evidence type="ECO:0000313" key="2">
    <source>
        <dbReference type="Proteomes" id="UP001059934"/>
    </source>
</evidence>
<dbReference type="Gene3D" id="3.30.870.10">
    <property type="entry name" value="Endonuclease Chain A"/>
    <property type="match status" value="1"/>
</dbReference>
<evidence type="ECO:0000313" key="1">
    <source>
        <dbReference type="EMBL" id="UVW34198.1"/>
    </source>
</evidence>
<keyword evidence="2" id="KW-1185">Reference proteome</keyword>